<dbReference type="EMBL" id="JAJEPU010000011">
    <property type="protein sequence ID" value="MCC2164306.1"/>
    <property type="molecule type" value="Genomic_DNA"/>
</dbReference>
<dbReference type="PANTHER" id="PTHR12411">
    <property type="entry name" value="CYSTEINE PROTEASE FAMILY C1-RELATED"/>
    <property type="match status" value="1"/>
</dbReference>
<organism evidence="4 5">
    <name type="scientific">Brotaphodocola catenula</name>
    <dbReference type="NCBI Taxonomy" id="2885361"/>
    <lineage>
        <taxon>Bacteria</taxon>
        <taxon>Bacillati</taxon>
        <taxon>Bacillota</taxon>
        <taxon>Clostridia</taxon>
        <taxon>Lachnospirales</taxon>
        <taxon>Lachnospiraceae</taxon>
        <taxon>Brotaphodocola</taxon>
    </lineage>
</organism>
<comment type="similarity">
    <text evidence="1">Belongs to the peptidase C1 family.</text>
</comment>
<gene>
    <name evidence="4" type="ORF">LKD32_05290</name>
</gene>
<dbReference type="InterPro" id="IPR040528">
    <property type="entry name" value="Lectin-like"/>
</dbReference>
<dbReference type="PROSITE" id="PS00139">
    <property type="entry name" value="THIOL_PROTEASE_CYS"/>
    <property type="match status" value="1"/>
</dbReference>
<dbReference type="InterPro" id="IPR000169">
    <property type="entry name" value="Pept_cys_AS"/>
</dbReference>
<feature type="region of interest" description="Disordered" evidence="2">
    <location>
        <begin position="39"/>
        <end position="92"/>
    </location>
</feature>
<dbReference type="Pfam" id="PF18560">
    <property type="entry name" value="Lectin_like"/>
    <property type="match status" value="1"/>
</dbReference>
<dbReference type="AlphaFoldDB" id="A0AAE3AP70"/>
<dbReference type="Pfam" id="PF00112">
    <property type="entry name" value="Peptidase_C1"/>
    <property type="match status" value="1"/>
</dbReference>
<evidence type="ECO:0000256" key="1">
    <source>
        <dbReference type="ARBA" id="ARBA00008455"/>
    </source>
</evidence>
<protein>
    <submittedName>
        <fullName evidence="4">Lectin like domain-containing protein</fullName>
    </submittedName>
</protein>
<dbReference type="Gene3D" id="3.90.70.10">
    <property type="entry name" value="Cysteine proteinases"/>
    <property type="match status" value="1"/>
</dbReference>
<proteinExistence type="inferred from homology"/>
<feature type="compositionally biased region" description="Polar residues" evidence="2">
    <location>
        <begin position="42"/>
        <end position="52"/>
    </location>
</feature>
<dbReference type="InterPro" id="IPR000668">
    <property type="entry name" value="Peptidase_C1A_C"/>
</dbReference>
<accession>A0AAE3AP70</accession>
<feature type="domain" description="Peptidase C1A papain C-terminal" evidence="3">
    <location>
        <begin position="90"/>
        <end position="312"/>
    </location>
</feature>
<dbReference type="GO" id="GO:0008234">
    <property type="term" value="F:cysteine-type peptidase activity"/>
    <property type="evidence" value="ECO:0007669"/>
    <property type="project" value="InterPro"/>
</dbReference>
<dbReference type="Proteomes" id="UP001198962">
    <property type="component" value="Unassembled WGS sequence"/>
</dbReference>
<keyword evidence="5" id="KW-1185">Reference proteome</keyword>
<feature type="compositionally biased region" description="Basic and acidic residues" evidence="2">
    <location>
        <begin position="81"/>
        <end position="92"/>
    </location>
</feature>
<dbReference type="CDD" id="cd02619">
    <property type="entry name" value="Peptidase_C1"/>
    <property type="match status" value="1"/>
</dbReference>
<evidence type="ECO:0000313" key="4">
    <source>
        <dbReference type="EMBL" id="MCC2164306.1"/>
    </source>
</evidence>
<dbReference type="GO" id="GO:0006508">
    <property type="term" value="P:proteolysis"/>
    <property type="evidence" value="ECO:0007669"/>
    <property type="project" value="InterPro"/>
</dbReference>
<feature type="compositionally biased region" description="Polar residues" evidence="2">
    <location>
        <begin position="66"/>
        <end position="80"/>
    </location>
</feature>
<evidence type="ECO:0000259" key="3">
    <source>
        <dbReference type="SMART" id="SM00645"/>
    </source>
</evidence>
<name>A0AAE3AP70_9FIRM</name>
<sequence>MRRSRSRAGLGKSRRGCCFFIVLMVVSLTSGCGRFRWESEDSNVNSKGNRQTTEQEELADQENTTEQESTADQGQAQSESKGAESMKEPLPRFYDARQDGRTSMVKDQGEKGTCWAFASMQALESSLLPEESYDFSEDHMVHDPDFILNSEEGGDYVMAMAYLLSWRGPVLESQDPYGDGISPDGLLPVKHVQEIRLLPEGDREAIKRAVYTTGGVQSSLYTALQKAGADTAYYNQETQAYCYQGEEVPNHDVVIVGWDDDFPAENFTTKVPGNGAYLCENSWGTQFGEAGYFYVSYYDRNLGKTNLVYSRTEDPDNYSRIYQSDLCGWLGQIGYGEETVWATNVYRSGESAETLCAVGFYATDRDTEYEVYVIPKVPENQESVIAKLSAGGAKKTKLSRAKGKLEDAGYYTISLDQSVRIPPQTRFAVMVRLKTLGAVHPAAVEYDTGDGRFRVDLSDGEGYVSPDGGQWERTEEAQNCNLCLKAYTRIEKKSG</sequence>
<evidence type="ECO:0000313" key="5">
    <source>
        <dbReference type="Proteomes" id="UP001198962"/>
    </source>
</evidence>
<dbReference type="PROSITE" id="PS51257">
    <property type="entry name" value="PROKAR_LIPOPROTEIN"/>
    <property type="match status" value="1"/>
</dbReference>
<reference evidence="4" key="1">
    <citation type="submission" date="2021-10" db="EMBL/GenBank/DDBJ databases">
        <title>Anaerobic single-cell dispensing facilitates the cultivation of human gut bacteria.</title>
        <authorList>
            <person name="Afrizal A."/>
        </authorList>
    </citation>
    <scope>NUCLEOTIDE SEQUENCE</scope>
    <source>
        <strain evidence="4">CLA-AA-H274</strain>
    </source>
</reference>
<dbReference type="SMART" id="SM00645">
    <property type="entry name" value="Pept_C1"/>
    <property type="match status" value="1"/>
</dbReference>
<feature type="compositionally biased region" description="Acidic residues" evidence="2">
    <location>
        <begin position="54"/>
        <end position="65"/>
    </location>
</feature>
<comment type="caution">
    <text evidence="4">The sequence shown here is derived from an EMBL/GenBank/DDBJ whole genome shotgun (WGS) entry which is preliminary data.</text>
</comment>
<dbReference type="RefSeq" id="WP_308450981.1">
    <property type="nucleotide sequence ID" value="NZ_JAJEPU010000011.1"/>
</dbReference>
<dbReference type="InterPro" id="IPR013128">
    <property type="entry name" value="Peptidase_C1A"/>
</dbReference>
<evidence type="ECO:0000256" key="2">
    <source>
        <dbReference type="SAM" id="MobiDB-lite"/>
    </source>
</evidence>
<dbReference type="InterPro" id="IPR038765">
    <property type="entry name" value="Papain-like_cys_pep_sf"/>
</dbReference>
<dbReference type="SUPFAM" id="SSF54001">
    <property type="entry name" value="Cysteine proteinases"/>
    <property type="match status" value="1"/>
</dbReference>